<reference evidence="4" key="1">
    <citation type="journal article" date="2019" name="Int. J. Syst. Evol. Microbiol.">
        <title>The Global Catalogue of Microorganisms (GCM) 10K type strain sequencing project: providing services to taxonomists for standard genome sequencing and annotation.</title>
        <authorList>
            <consortium name="The Broad Institute Genomics Platform"/>
            <consortium name="The Broad Institute Genome Sequencing Center for Infectious Disease"/>
            <person name="Wu L."/>
            <person name="Ma J."/>
        </authorList>
    </citation>
    <scope>NUCLEOTIDE SEQUENCE [LARGE SCALE GENOMIC DNA]</scope>
    <source>
        <strain evidence="4">JCM 14560</strain>
    </source>
</reference>
<keyword evidence="1" id="KW-0732">Signal</keyword>
<dbReference type="SMART" id="SM00710">
    <property type="entry name" value="PbH1"/>
    <property type="match status" value="5"/>
</dbReference>
<feature type="chain" id="PRO_5046495734" description="Right handed beta helix domain-containing protein" evidence="1">
    <location>
        <begin position="23"/>
        <end position="763"/>
    </location>
</feature>
<dbReference type="SUPFAM" id="SSF51126">
    <property type="entry name" value="Pectin lyase-like"/>
    <property type="match status" value="1"/>
</dbReference>
<organism evidence="3 4">
    <name type="scientific">Kitasatospora kazusensis</name>
    <dbReference type="NCBI Taxonomy" id="407974"/>
    <lineage>
        <taxon>Bacteria</taxon>
        <taxon>Bacillati</taxon>
        <taxon>Actinomycetota</taxon>
        <taxon>Actinomycetes</taxon>
        <taxon>Kitasatosporales</taxon>
        <taxon>Streptomycetaceae</taxon>
        <taxon>Kitasatospora</taxon>
    </lineage>
</organism>
<accession>A0ABP4KE28</accession>
<keyword evidence="4" id="KW-1185">Reference proteome</keyword>
<dbReference type="InterPro" id="IPR012334">
    <property type="entry name" value="Pectin_lyas_fold"/>
</dbReference>
<gene>
    <name evidence="3" type="ORF">GCM10009760_63490</name>
</gene>
<dbReference type="InterPro" id="IPR039448">
    <property type="entry name" value="Beta_helix"/>
</dbReference>
<dbReference type="Proteomes" id="UP001422759">
    <property type="component" value="Unassembled WGS sequence"/>
</dbReference>
<dbReference type="RefSeq" id="WP_344469727.1">
    <property type="nucleotide sequence ID" value="NZ_BAAANT010000081.1"/>
</dbReference>
<feature type="domain" description="Right handed beta helix" evidence="2">
    <location>
        <begin position="114"/>
        <end position="254"/>
    </location>
</feature>
<sequence length="763" mass="76243">MAGAALLSALAVPVIGQTAANAATTDVYVNNSATAKCTDGGTGLPTAPFCTVQAAADAALPGQTVHIASGQYKDALNITHSGTAAAPISFVASSSGYVGIGGVWDAAVPRPGMAVTGAQHLRFKGIGFSASGSDAVVLSHATDVSVLSSQISGGGGSGQVGVRVGTGSSHVTVAGSYFEVGGTDMVIEQGASDTVVSTNEIRVNSVDSHSGVVALGSPGTVVVSNTINTNCGNGIVLAGASTGAVVENNVVETGASQGGPAGPCAAGRPDTGLTVSAEAAPSAKADYNVISPMSGGPAYDWADTSYQAQAAFLTATGQGAHDFVADPAFPYDGSKPPLAPWIDSADANAPGMLDTDFYGHPAVDDPLVPDTGTGSGFRDRGAQEYTAFGSLYTPASPARLLDTRYGTGAGKAKVQTGGSVDLQVAGVAGVPPTGVTAVTLNVTVTGPTADGFLTVYPSGQKRPTASNLNWSAGTTIANLVTVPVVNGKVSFYAGGRPGGVDVIADLAGYYSGKGDVFSSASPARLLDTRYGTGADKAKVQTGGSVDLQVAGVGGVPQGATAVTLNVTATDPTADGFLTVYPSGQDRPTASNLNWSAGTTIANLVTVPVVNGKVSFYAGGRPGGVDVIADLVGYYGADGYDTYRPTGPWRAMDTRSDHYEEGELMRKAAPVGPGQTLDVDILSGARLHAATLNVTVTNGGAGGYLTVFPSGSTRPGVSNLNWSAGQTIPNQVVVKVGANGKVSFYNGSKSTVDLVVDVFGYQAY</sequence>
<evidence type="ECO:0000313" key="3">
    <source>
        <dbReference type="EMBL" id="GAA1501025.1"/>
    </source>
</evidence>
<dbReference type="EMBL" id="BAAANT010000081">
    <property type="protein sequence ID" value="GAA1501025.1"/>
    <property type="molecule type" value="Genomic_DNA"/>
</dbReference>
<comment type="caution">
    <text evidence="3">The sequence shown here is derived from an EMBL/GenBank/DDBJ whole genome shotgun (WGS) entry which is preliminary data.</text>
</comment>
<proteinExistence type="predicted"/>
<evidence type="ECO:0000259" key="2">
    <source>
        <dbReference type="Pfam" id="PF13229"/>
    </source>
</evidence>
<dbReference type="Pfam" id="PF13229">
    <property type="entry name" value="Beta_helix"/>
    <property type="match status" value="1"/>
</dbReference>
<dbReference type="InterPro" id="IPR006626">
    <property type="entry name" value="PbH1"/>
</dbReference>
<evidence type="ECO:0000256" key="1">
    <source>
        <dbReference type="SAM" id="SignalP"/>
    </source>
</evidence>
<evidence type="ECO:0000313" key="4">
    <source>
        <dbReference type="Proteomes" id="UP001422759"/>
    </source>
</evidence>
<protein>
    <recommendedName>
        <fullName evidence="2">Right handed beta helix domain-containing protein</fullName>
    </recommendedName>
</protein>
<dbReference type="Gene3D" id="2.160.20.10">
    <property type="entry name" value="Single-stranded right-handed beta-helix, Pectin lyase-like"/>
    <property type="match status" value="1"/>
</dbReference>
<feature type="signal peptide" evidence="1">
    <location>
        <begin position="1"/>
        <end position="22"/>
    </location>
</feature>
<name>A0ABP4KE28_9ACTN</name>
<dbReference type="InterPro" id="IPR011050">
    <property type="entry name" value="Pectin_lyase_fold/virulence"/>
</dbReference>